<dbReference type="KEGG" id="mjh:JH146_1588"/>
<dbReference type="AlphaFoldDB" id="A0A076LD36"/>
<accession>A0A076LD36</accession>
<keyword evidence="2" id="KW-1185">Reference proteome</keyword>
<gene>
    <name evidence="1" type="ORF">JH146_1588</name>
</gene>
<sequence>MKDNTVIVGCKNNLAYALNLKTGRDSVYSITTKDDIVIVGCSYDEDVGYADVKIKFMLLT</sequence>
<reference evidence="1 2" key="1">
    <citation type="journal article" date="2015" name="Int. J. Syst. Evol. Microbiol.">
        <title>M ethanocaldococcus bathoardescens sp. nov., a hyperthermophilic methanogen isolated from a volcanically active deep-sea hydrothermal vent.</title>
        <authorList>
            <person name="Stewart L.C."/>
            <person name="Jung J.H."/>
            <person name="Kim Y.T."/>
            <person name="Kwon S.W."/>
            <person name="Park C.S."/>
            <person name="Holden J.F."/>
        </authorList>
    </citation>
    <scope>NUCLEOTIDE SEQUENCE [LARGE SCALE GENOMIC DNA]</scope>
    <source>
        <strain evidence="1 2">JH146</strain>
    </source>
</reference>
<name>A0A076LD36_9EURY</name>
<evidence type="ECO:0000313" key="2">
    <source>
        <dbReference type="Proteomes" id="UP000028781"/>
    </source>
</evidence>
<proteinExistence type="predicted"/>
<protein>
    <submittedName>
        <fullName evidence="1">Uncharacterized protein</fullName>
    </submittedName>
</protein>
<organism evidence="1 2">
    <name type="scientific">Methanocaldococcus bathoardescens</name>
    <dbReference type="NCBI Taxonomy" id="1301915"/>
    <lineage>
        <taxon>Archaea</taxon>
        <taxon>Methanobacteriati</taxon>
        <taxon>Methanobacteriota</taxon>
        <taxon>Methanomada group</taxon>
        <taxon>Methanococci</taxon>
        <taxon>Methanococcales</taxon>
        <taxon>Methanocaldococcaceae</taxon>
        <taxon>Methanocaldococcus</taxon>
    </lineage>
</organism>
<dbReference type="HOGENOM" id="CLU_2930217_0_0_2"/>
<dbReference type="Proteomes" id="UP000028781">
    <property type="component" value="Chromosome"/>
</dbReference>
<evidence type="ECO:0000313" key="1">
    <source>
        <dbReference type="EMBL" id="AIJ06430.1"/>
    </source>
</evidence>
<dbReference type="EMBL" id="CP009149">
    <property type="protein sequence ID" value="AIJ06430.1"/>
    <property type="molecule type" value="Genomic_DNA"/>
</dbReference>